<sequence>MGVVIAIPEPGNQLRIVAGTNAPFRLGVRLGAEGASLNIITAMEALDEKTVLVMSEGAVLRVNLP</sequence>
<evidence type="ECO:0000313" key="1">
    <source>
        <dbReference type="EMBL" id="MPM82990.1"/>
    </source>
</evidence>
<accession>A0A645D0G1</accession>
<protein>
    <submittedName>
        <fullName evidence="1">Uncharacterized protein</fullName>
    </submittedName>
</protein>
<gene>
    <name evidence="1" type="ORF">SDC9_130053</name>
</gene>
<dbReference type="EMBL" id="VSSQ01031908">
    <property type="protein sequence ID" value="MPM82990.1"/>
    <property type="molecule type" value="Genomic_DNA"/>
</dbReference>
<dbReference type="AlphaFoldDB" id="A0A645D0G1"/>
<organism evidence="1">
    <name type="scientific">bioreactor metagenome</name>
    <dbReference type="NCBI Taxonomy" id="1076179"/>
    <lineage>
        <taxon>unclassified sequences</taxon>
        <taxon>metagenomes</taxon>
        <taxon>ecological metagenomes</taxon>
    </lineage>
</organism>
<proteinExistence type="predicted"/>
<comment type="caution">
    <text evidence="1">The sequence shown here is derived from an EMBL/GenBank/DDBJ whole genome shotgun (WGS) entry which is preliminary data.</text>
</comment>
<name>A0A645D0G1_9ZZZZ</name>
<reference evidence="1" key="1">
    <citation type="submission" date="2019-08" db="EMBL/GenBank/DDBJ databases">
        <authorList>
            <person name="Kucharzyk K."/>
            <person name="Murdoch R.W."/>
            <person name="Higgins S."/>
            <person name="Loffler F."/>
        </authorList>
    </citation>
    <scope>NUCLEOTIDE SEQUENCE</scope>
</reference>